<accession>A0A9P4MK61</accession>
<evidence type="ECO:0000259" key="5">
    <source>
        <dbReference type="Pfam" id="PF08100"/>
    </source>
</evidence>
<gene>
    <name evidence="6" type="ORF">K461DRAFT_286590</name>
</gene>
<dbReference type="PIRSF" id="PIRSF005739">
    <property type="entry name" value="O-mtase"/>
    <property type="match status" value="1"/>
</dbReference>
<keyword evidence="2" id="KW-0808">Transferase</keyword>
<evidence type="ECO:0000313" key="6">
    <source>
        <dbReference type="EMBL" id="KAF2152804.1"/>
    </source>
</evidence>
<protein>
    <submittedName>
        <fullName evidence="6">S-adenosyl-L-methionine-dependent methyltransferase</fullName>
    </submittedName>
</protein>
<dbReference type="InterPro" id="IPR036388">
    <property type="entry name" value="WH-like_DNA-bd_sf"/>
</dbReference>
<comment type="caution">
    <text evidence="6">The sequence shown here is derived from an EMBL/GenBank/DDBJ whole genome shotgun (WGS) entry which is preliminary data.</text>
</comment>
<dbReference type="InterPro" id="IPR029063">
    <property type="entry name" value="SAM-dependent_MTases_sf"/>
</dbReference>
<dbReference type="PANTHER" id="PTHR43712">
    <property type="entry name" value="PUTATIVE (AFU_ORTHOLOGUE AFUA_4G14580)-RELATED"/>
    <property type="match status" value="1"/>
</dbReference>
<dbReference type="Gene3D" id="3.40.50.150">
    <property type="entry name" value="Vaccinia Virus protein VP39"/>
    <property type="match status" value="1"/>
</dbReference>
<keyword evidence="1 6" id="KW-0489">Methyltransferase</keyword>
<dbReference type="InterPro" id="IPR001077">
    <property type="entry name" value="COMT_C"/>
</dbReference>
<dbReference type="InterPro" id="IPR036390">
    <property type="entry name" value="WH_DNA-bd_sf"/>
</dbReference>
<dbReference type="AlphaFoldDB" id="A0A9P4MK61"/>
<dbReference type="InterPro" id="IPR012967">
    <property type="entry name" value="COMT_dimerisation"/>
</dbReference>
<keyword evidence="3" id="KW-0949">S-adenosyl-L-methionine</keyword>
<dbReference type="PANTHER" id="PTHR43712:SF17">
    <property type="entry name" value="O-METHYLTRANSFERASE"/>
    <property type="match status" value="1"/>
</dbReference>
<feature type="domain" description="O-methyltransferase dimerisation" evidence="5">
    <location>
        <begin position="58"/>
        <end position="136"/>
    </location>
</feature>
<evidence type="ECO:0000313" key="7">
    <source>
        <dbReference type="Proteomes" id="UP000799439"/>
    </source>
</evidence>
<dbReference type="GO" id="GO:0046983">
    <property type="term" value="F:protein dimerization activity"/>
    <property type="evidence" value="ECO:0007669"/>
    <property type="project" value="InterPro"/>
</dbReference>
<evidence type="ECO:0000256" key="1">
    <source>
        <dbReference type="ARBA" id="ARBA00022603"/>
    </source>
</evidence>
<dbReference type="Pfam" id="PF00891">
    <property type="entry name" value="Methyltransf_2"/>
    <property type="match status" value="1"/>
</dbReference>
<evidence type="ECO:0000256" key="3">
    <source>
        <dbReference type="ARBA" id="ARBA00022691"/>
    </source>
</evidence>
<dbReference type="OrthoDB" id="1606438at2759"/>
<reference evidence="6" key="1">
    <citation type="journal article" date="2020" name="Stud. Mycol.">
        <title>101 Dothideomycetes genomes: a test case for predicting lifestyles and emergence of pathogens.</title>
        <authorList>
            <person name="Haridas S."/>
            <person name="Albert R."/>
            <person name="Binder M."/>
            <person name="Bloem J."/>
            <person name="Labutti K."/>
            <person name="Salamov A."/>
            <person name="Andreopoulos B."/>
            <person name="Baker S."/>
            <person name="Barry K."/>
            <person name="Bills G."/>
            <person name="Bluhm B."/>
            <person name="Cannon C."/>
            <person name="Castanera R."/>
            <person name="Culley D."/>
            <person name="Daum C."/>
            <person name="Ezra D."/>
            <person name="Gonzalez J."/>
            <person name="Henrissat B."/>
            <person name="Kuo A."/>
            <person name="Liang C."/>
            <person name="Lipzen A."/>
            <person name="Lutzoni F."/>
            <person name="Magnuson J."/>
            <person name="Mondo S."/>
            <person name="Nolan M."/>
            <person name="Ohm R."/>
            <person name="Pangilinan J."/>
            <person name="Park H.-J."/>
            <person name="Ramirez L."/>
            <person name="Alfaro M."/>
            <person name="Sun H."/>
            <person name="Tritt A."/>
            <person name="Yoshinaga Y."/>
            <person name="Zwiers L.-H."/>
            <person name="Turgeon B."/>
            <person name="Goodwin S."/>
            <person name="Spatafora J."/>
            <person name="Crous P."/>
            <person name="Grigoriev I."/>
        </authorList>
    </citation>
    <scope>NUCLEOTIDE SEQUENCE</scope>
    <source>
        <strain evidence="6">CBS 260.36</strain>
    </source>
</reference>
<dbReference type="Gene3D" id="1.10.10.10">
    <property type="entry name" value="Winged helix-like DNA-binding domain superfamily/Winged helix DNA-binding domain"/>
    <property type="match status" value="1"/>
</dbReference>
<dbReference type="PROSITE" id="PS51683">
    <property type="entry name" value="SAM_OMT_II"/>
    <property type="match status" value="1"/>
</dbReference>
<dbReference type="InterPro" id="IPR016461">
    <property type="entry name" value="COMT-like"/>
</dbReference>
<proteinExistence type="predicted"/>
<dbReference type="Pfam" id="PF08100">
    <property type="entry name" value="Dimerisation"/>
    <property type="match status" value="1"/>
</dbReference>
<dbReference type="Proteomes" id="UP000799439">
    <property type="component" value="Unassembled WGS sequence"/>
</dbReference>
<dbReference type="SUPFAM" id="SSF46785">
    <property type="entry name" value="Winged helix' DNA-binding domain"/>
    <property type="match status" value="1"/>
</dbReference>
<dbReference type="EMBL" id="ML996086">
    <property type="protein sequence ID" value="KAF2152804.1"/>
    <property type="molecule type" value="Genomic_DNA"/>
</dbReference>
<keyword evidence="7" id="KW-1185">Reference proteome</keyword>
<name>A0A9P4MK61_9PEZI</name>
<feature type="domain" description="O-methyltransferase C-terminal" evidence="4">
    <location>
        <begin position="238"/>
        <end position="380"/>
    </location>
</feature>
<evidence type="ECO:0000256" key="2">
    <source>
        <dbReference type="ARBA" id="ARBA00022679"/>
    </source>
</evidence>
<dbReference type="GO" id="GO:0032259">
    <property type="term" value="P:methylation"/>
    <property type="evidence" value="ECO:0007669"/>
    <property type="project" value="UniProtKB-KW"/>
</dbReference>
<evidence type="ECO:0000259" key="4">
    <source>
        <dbReference type="Pfam" id="PF00891"/>
    </source>
</evidence>
<sequence>MEKILENLRVLRYEVEQLKQADPAATSRQDQERQARLYREARALLLSVETPPQSIVRICFQIWESISITTANNMGIFDVLNSGPGPHGDTEIAQACHADLLLVQRILRCLTAYGVVNKVSAQRQYSATMITRTFAAKEGRAAVRFLFEFLAPAWSLFPRMVEEKGWQALKSSTDTVLNRAYHAPIGKTVWEILPDTPFMEDAGVLMASFNQDHQDWLDFYPIQNRLIHGTKSDPAEVFMVDVGGATGSQAIACKARFPNIPGRFIVQDLAHALPRGASTPTGIEIMVHDFFHNQPVQGARLYYLRYISYDWADDKLLEILNKLKIAMVPGYSKIVIHDWIMPEDNASTFMTSQDLNMMSSGGGEERTEARHKQYITAAGLQVSGIWDIEDGISEAVIECQLPI</sequence>
<organism evidence="6 7">
    <name type="scientific">Myriangium duriaei CBS 260.36</name>
    <dbReference type="NCBI Taxonomy" id="1168546"/>
    <lineage>
        <taxon>Eukaryota</taxon>
        <taxon>Fungi</taxon>
        <taxon>Dikarya</taxon>
        <taxon>Ascomycota</taxon>
        <taxon>Pezizomycotina</taxon>
        <taxon>Dothideomycetes</taxon>
        <taxon>Dothideomycetidae</taxon>
        <taxon>Myriangiales</taxon>
        <taxon>Myriangiaceae</taxon>
        <taxon>Myriangium</taxon>
    </lineage>
</organism>
<dbReference type="GO" id="GO:0008171">
    <property type="term" value="F:O-methyltransferase activity"/>
    <property type="evidence" value="ECO:0007669"/>
    <property type="project" value="InterPro"/>
</dbReference>
<dbReference type="SUPFAM" id="SSF53335">
    <property type="entry name" value="S-adenosyl-L-methionine-dependent methyltransferases"/>
    <property type="match status" value="1"/>
</dbReference>